<evidence type="ECO:0000256" key="3">
    <source>
        <dbReference type="ARBA" id="ARBA00022692"/>
    </source>
</evidence>
<dbReference type="RefSeq" id="XP_014571007.1">
    <property type="nucleotide sequence ID" value="XM_014715521.1"/>
</dbReference>
<accession>G7E859</accession>
<feature type="region of interest" description="Disordered" evidence="6">
    <location>
        <begin position="127"/>
        <end position="158"/>
    </location>
</feature>
<dbReference type="HOGENOM" id="CLU_038957_0_1_1"/>
<proteinExistence type="inferred from homology"/>
<evidence type="ECO:0000256" key="6">
    <source>
        <dbReference type="SAM" id="MobiDB-lite"/>
    </source>
</evidence>
<keyword evidence="3 7" id="KW-0812">Transmembrane</keyword>
<dbReference type="OrthoDB" id="73465at2759"/>
<dbReference type="FunCoup" id="G7E859">
    <property type="interactions" value="305"/>
</dbReference>
<dbReference type="InParanoid" id="G7E859"/>
<comment type="similarity">
    <text evidence="2">Belongs to the CCC1 family.</text>
</comment>
<dbReference type="InterPro" id="IPR008217">
    <property type="entry name" value="Ccc1_fam"/>
</dbReference>
<dbReference type="AlphaFoldDB" id="G7E859"/>
<name>G7E859_MIXOS</name>
<evidence type="ECO:0008006" key="10">
    <source>
        <dbReference type="Google" id="ProtNLM"/>
    </source>
</evidence>
<evidence type="ECO:0000256" key="4">
    <source>
        <dbReference type="ARBA" id="ARBA00022989"/>
    </source>
</evidence>
<protein>
    <recommendedName>
        <fullName evidence="10">DUF125-domain-containing protein</fullName>
    </recommendedName>
</protein>
<dbReference type="GO" id="GO:0012505">
    <property type="term" value="C:endomembrane system"/>
    <property type="evidence" value="ECO:0007669"/>
    <property type="project" value="UniProtKB-SubCell"/>
</dbReference>
<evidence type="ECO:0000256" key="7">
    <source>
        <dbReference type="SAM" id="Phobius"/>
    </source>
</evidence>
<gene>
    <name evidence="8" type="primary">Mo05708</name>
    <name evidence="8" type="ORF">E5Q_05708</name>
</gene>
<dbReference type="Pfam" id="PF01988">
    <property type="entry name" value="VIT1"/>
    <property type="match status" value="1"/>
</dbReference>
<keyword evidence="5 7" id="KW-0472">Membrane</keyword>
<sequence>MSHSGSIVPSSSQDRYTHEQRKRQRHPDTLARLELSHNRRYSLIRALVFCRAFGRFEQSRELGKVLRSPGLSGGSVILSPLERNRGRLSQSSQAPYRSTALCHTLRARLALPVLALKFLSTARRTIRPEPTMSRPDEYARQSAHAAEPHAGSASEDGQAVALALPRRSKPTHSAVWSLSAAPASPAPAPSDGQTTTPVPVTVCDKHNRPDRVCCRELKGDDERTLVDPAVVRDVIIGLSDGLTVPFALTAGLASLGSSKLVVVGGLAEIISGSISMGIGGFLASEAERDHFRYLRKTTQERVKRSCAGEMEREVHEVLGPVGIDQSLSRRVASALAKVETQFDSSASEEDSQHTAVNAEPSMWRHIMKTLSRSPKSALGDTESANGNAKLRFEEDVGLTAFLLKFGEGLEDVPDSRLYISALTIGAGYAVGGLIPMIPYFFEANAKIALIYSIIVTAIILLVFGAFKAYYTGAKIGFFGYLRASVSTFLVGGLAAAASFGIVRALEGGEGSDEPTRPHSSVLLRSAGL</sequence>
<evidence type="ECO:0000256" key="2">
    <source>
        <dbReference type="ARBA" id="ARBA00007049"/>
    </source>
</evidence>
<feature type="compositionally biased region" description="Polar residues" evidence="6">
    <location>
        <begin position="1"/>
        <end position="14"/>
    </location>
</feature>
<dbReference type="PANTHER" id="PTHR31851">
    <property type="entry name" value="FE(2+)/MN(2+) TRANSPORTER PCL1"/>
    <property type="match status" value="1"/>
</dbReference>
<dbReference type="GO" id="GO:0005384">
    <property type="term" value="F:manganese ion transmembrane transporter activity"/>
    <property type="evidence" value="ECO:0007669"/>
    <property type="project" value="InterPro"/>
</dbReference>
<feature type="transmembrane region" description="Helical" evidence="7">
    <location>
        <begin position="417"/>
        <end position="441"/>
    </location>
</feature>
<evidence type="ECO:0000256" key="5">
    <source>
        <dbReference type="ARBA" id="ARBA00023136"/>
    </source>
</evidence>
<comment type="subcellular location">
    <subcellularLocation>
        <location evidence="1">Endomembrane system</location>
        <topology evidence="1">Multi-pass membrane protein</topology>
    </subcellularLocation>
</comment>
<evidence type="ECO:0000313" key="9">
    <source>
        <dbReference type="Proteomes" id="UP000009131"/>
    </source>
</evidence>
<organism evidence="8 9">
    <name type="scientific">Mixia osmundae (strain CBS 9802 / IAM 14324 / JCM 22182 / KY 12970)</name>
    <dbReference type="NCBI Taxonomy" id="764103"/>
    <lineage>
        <taxon>Eukaryota</taxon>
        <taxon>Fungi</taxon>
        <taxon>Dikarya</taxon>
        <taxon>Basidiomycota</taxon>
        <taxon>Pucciniomycotina</taxon>
        <taxon>Mixiomycetes</taxon>
        <taxon>Mixiales</taxon>
        <taxon>Mixiaceae</taxon>
        <taxon>Mixia</taxon>
    </lineage>
</organism>
<feature type="transmembrane region" description="Helical" evidence="7">
    <location>
        <begin position="481"/>
        <end position="502"/>
    </location>
</feature>
<comment type="caution">
    <text evidence="8">The sequence shown here is derived from an EMBL/GenBank/DDBJ whole genome shotgun (WGS) entry which is preliminary data.</text>
</comment>
<reference evidence="8 9" key="1">
    <citation type="journal article" date="2011" name="J. Gen. Appl. Microbiol.">
        <title>Draft genome sequencing of the enigmatic basidiomycete Mixia osmundae.</title>
        <authorList>
            <person name="Nishida H."/>
            <person name="Nagatsuka Y."/>
            <person name="Sugiyama J."/>
        </authorList>
    </citation>
    <scope>NUCLEOTIDE SEQUENCE [LARGE SCALE GENOMIC DNA]</scope>
    <source>
        <strain evidence="9">CBS 9802 / IAM 14324 / JCM 22182 / KY 12970</strain>
    </source>
</reference>
<dbReference type="eggNOG" id="KOG4473">
    <property type="taxonomic scope" value="Eukaryota"/>
</dbReference>
<dbReference type="OMA" id="YFFEANA"/>
<feature type="region of interest" description="Disordered" evidence="6">
    <location>
        <begin position="1"/>
        <end position="29"/>
    </location>
</feature>
<dbReference type="EMBL" id="BABT02000170">
    <property type="protein sequence ID" value="GAA99019.1"/>
    <property type="molecule type" value="Genomic_DNA"/>
</dbReference>
<keyword evidence="9" id="KW-1185">Reference proteome</keyword>
<reference evidence="8 9" key="2">
    <citation type="journal article" date="2012" name="Open Biol.">
        <title>Characteristics of nucleosomes and linker DNA regions on the genome of the basidiomycete Mixia osmundae revealed by mono- and dinucleosome mapping.</title>
        <authorList>
            <person name="Nishida H."/>
            <person name="Kondo S."/>
            <person name="Matsumoto T."/>
            <person name="Suzuki Y."/>
            <person name="Yoshikawa H."/>
            <person name="Taylor T.D."/>
            <person name="Sugiyama J."/>
        </authorList>
    </citation>
    <scope>NUCLEOTIDE SEQUENCE [LARGE SCALE GENOMIC DNA]</scope>
    <source>
        <strain evidence="9">CBS 9802 / IAM 14324 / JCM 22182 / KY 12970</strain>
    </source>
</reference>
<dbReference type="GO" id="GO:0030026">
    <property type="term" value="P:intracellular manganese ion homeostasis"/>
    <property type="evidence" value="ECO:0007669"/>
    <property type="project" value="InterPro"/>
</dbReference>
<feature type="region of interest" description="Disordered" evidence="6">
    <location>
        <begin position="508"/>
        <end position="528"/>
    </location>
</feature>
<keyword evidence="4 7" id="KW-1133">Transmembrane helix</keyword>
<evidence type="ECO:0000313" key="8">
    <source>
        <dbReference type="EMBL" id="GAA99019.1"/>
    </source>
</evidence>
<evidence type="ECO:0000256" key="1">
    <source>
        <dbReference type="ARBA" id="ARBA00004127"/>
    </source>
</evidence>
<dbReference type="Proteomes" id="UP000009131">
    <property type="component" value="Unassembled WGS sequence"/>
</dbReference>
<feature type="region of interest" description="Disordered" evidence="6">
    <location>
        <begin position="173"/>
        <end position="203"/>
    </location>
</feature>
<feature type="transmembrane region" description="Helical" evidence="7">
    <location>
        <begin position="448"/>
        <end position="469"/>
    </location>
</feature>
<dbReference type="CDD" id="cd02435">
    <property type="entry name" value="CCC1"/>
    <property type="match status" value="1"/>
</dbReference>
<dbReference type="STRING" id="764103.G7E859"/>